<organism evidence="2 3">
    <name type="scientific">Flavobacterium lacus</name>
    <dbReference type="NCBI Taxonomy" id="1353778"/>
    <lineage>
        <taxon>Bacteria</taxon>
        <taxon>Pseudomonadati</taxon>
        <taxon>Bacteroidota</taxon>
        <taxon>Flavobacteriia</taxon>
        <taxon>Flavobacteriales</taxon>
        <taxon>Flavobacteriaceae</taxon>
        <taxon>Flavobacterium</taxon>
    </lineage>
</organism>
<keyword evidence="1" id="KW-1133">Transmembrane helix</keyword>
<feature type="transmembrane region" description="Helical" evidence="1">
    <location>
        <begin position="51"/>
        <end position="70"/>
    </location>
</feature>
<protein>
    <submittedName>
        <fullName evidence="2">Uncharacterized protein</fullName>
    </submittedName>
</protein>
<dbReference type="Proteomes" id="UP000249518">
    <property type="component" value="Unassembled WGS sequence"/>
</dbReference>
<dbReference type="EMBL" id="QLSV01000004">
    <property type="protein sequence ID" value="RAR48896.1"/>
    <property type="molecule type" value="Genomic_DNA"/>
</dbReference>
<dbReference type="AlphaFoldDB" id="A0A328WUV3"/>
<keyword evidence="1" id="KW-0472">Membrane</keyword>
<comment type="caution">
    <text evidence="2">The sequence shown here is derived from an EMBL/GenBank/DDBJ whole genome shotgun (WGS) entry which is preliminary data.</text>
</comment>
<keyword evidence="1" id="KW-0812">Transmembrane</keyword>
<feature type="transmembrane region" description="Helical" evidence="1">
    <location>
        <begin position="7"/>
        <end position="31"/>
    </location>
</feature>
<accession>A0A328WUV3</accession>
<dbReference type="RefSeq" id="WP_112085362.1">
    <property type="nucleotide sequence ID" value="NZ_QLSV01000004.1"/>
</dbReference>
<keyword evidence="3" id="KW-1185">Reference proteome</keyword>
<reference evidence="2 3" key="1">
    <citation type="submission" date="2018-06" db="EMBL/GenBank/DDBJ databases">
        <title>Genomic Encyclopedia of Type Strains, Phase III (KMG-III): the genomes of soil and plant-associated and newly described type strains.</title>
        <authorList>
            <person name="Whitman W."/>
        </authorList>
    </citation>
    <scope>NUCLEOTIDE SEQUENCE [LARGE SCALE GENOMIC DNA]</scope>
    <source>
        <strain evidence="2 3">CGMCC 1.12504</strain>
    </source>
</reference>
<proteinExistence type="predicted"/>
<name>A0A328WUV3_9FLAO</name>
<evidence type="ECO:0000256" key="1">
    <source>
        <dbReference type="SAM" id="Phobius"/>
    </source>
</evidence>
<evidence type="ECO:0000313" key="3">
    <source>
        <dbReference type="Proteomes" id="UP000249518"/>
    </source>
</evidence>
<sequence>MIKKVLGVFLFLIGLILLISILSSVLQMILIEEKDIIGQDESYVVGYYSGKIILILIFCFINFNCFKYGYRLMRGKRNTKENEGIETIGKN</sequence>
<gene>
    <name evidence="2" type="ORF">B0I10_10432</name>
</gene>
<evidence type="ECO:0000313" key="2">
    <source>
        <dbReference type="EMBL" id="RAR48896.1"/>
    </source>
</evidence>